<evidence type="ECO:0000256" key="4">
    <source>
        <dbReference type="ARBA" id="ARBA00023125"/>
    </source>
</evidence>
<dbReference type="EMBL" id="JBJUIK010000001">
    <property type="protein sequence ID" value="KAL3537819.1"/>
    <property type="molecule type" value="Genomic_DNA"/>
</dbReference>
<dbReference type="InterPro" id="IPR045314">
    <property type="entry name" value="bZIP_plant_GBF1"/>
</dbReference>
<accession>A0ABD3B2Y9</accession>
<dbReference type="Gene3D" id="1.20.5.170">
    <property type="match status" value="1"/>
</dbReference>
<evidence type="ECO:0000256" key="5">
    <source>
        <dbReference type="ARBA" id="ARBA00023163"/>
    </source>
</evidence>
<feature type="region of interest" description="Disordered" evidence="7">
    <location>
        <begin position="359"/>
        <end position="389"/>
    </location>
</feature>
<dbReference type="GO" id="GO:0046983">
    <property type="term" value="F:protein dimerization activity"/>
    <property type="evidence" value="ECO:0007669"/>
    <property type="project" value="UniProtKB-ARBA"/>
</dbReference>
<feature type="compositionally biased region" description="Acidic residues" evidence="7">
    <location>
        <begin position="235"/>
        <end position="249"/>
    </location>
</feature>
<sequence>MDRVFSVDDIAGQFKSPSPPPPIRLSEDDDTGSSSSITSTSSKMMNRSSSEWAFQRFLQEASTSHHSPSPPAFQLQQQQSVSSSNAPQNDVVQIKDCNFSSTCDNNNNQRKMEGEVASTTPFEGPPPAANIPVDSDEFQVFLKSQLDLACAAVAFTRANSEKPRESAGIPSDNGSHASNASHSVSQVLFKGSVPDPVKGQDKYVGGPIGLPSLPSMQKKSGMPVRSTTSGSSREESDEDEVEEETEATENMDPADAKRMRRMLSNRESARRSRRRKQAHMTDLETQVSQLRVENSSLLKRLTDISTKYNEAGVDNRVLTADVETLRAKVKMAEETVKRVTGLSPLFQAMSGISTVGLPSFAASPSGTSADAAVPVQDDPKQHYYQPPLG</sequence>
<evidence type="ECO:0000256" key="3">
    <source>
        <dbReference type="ARBA" id="ARBA00023015"/>
    </source>
</evidence>
<dbReference type="InterPro" id="IPR020983">
    <property type="entry name" value="Basic_leucine-zipper_C"/>
</dbReference>
<evidence type="ECO:0000256" key="7">
    <source>
        <dbReference type="SAM" id="MobiDB-lite"/>
    </source>
</evidence>
<protein>
    <recommendedName>
        <fullName evidence="8">BZIP domain-containing protein</fullName>
    </recommendedName>
</protein>
<feature type="region of interest" description="Disordered" evidence="7">
    <location>
        <begin position="1"/>
        <end position="131"/>
    </location>
</feature>
<proteinExistence type="inferred from homology"/>
<comment type="subcellular location">
    <subcellularLocation>
        <location evidence="1">Nucleus</location>
    </subcellularLocation>
</comment>
<dbReference type="InterPro" id="IPR046347">
    <property type="entry name" value="bZIP_sf"/>
</dbReference>
<dbReference type="Pfam" id="PF12498">
    <property type="entry name" value="bZIP_C"/>
    <property type="match status" value="1"/>
</dbReference>
<evidence type="ECO:0000313" key="9">
    <source>
        <dbReference type="EMBL" id="KAL3537819.1"/>
    </source>
</evidence>
<dbReference type="SMART" id="SM00338">
    <property type="entry name" value="BRLZ"/>
    <property type="match status" value="1"/>
</dbReference>
<dbReference type="PROSITE" id="PS50217">
    <property type="entry name" value="BZIP"/>
    <property type="match status" value="1"/>
</dbReference>
<keyword evidence="3" id="KW-0805">Transcription regulation</keyword>
<keyword evidence="4" id="KW-0238">DNA-binding</keyword>
<dbReference type="FunFam" id="1.20.5.170:FF:000020">
    <property type="entry name" value="BZIP transcription factor"/>
    <property type="match status" value="1"/>
</dbReference>
<dbReference type="AlphaFoldDB" id="A0ABD3B2Y9"/>
<feature type="region of interest" description="Disordered" evidence="7">
    <location>
        <begin position="198"/>
        <end position="257"/>
    </location>
</feature>
<name>A0ABD3B2Y9_9GENT</name>
<evidence type="ECO:0000313" key="10">
    <source>
        <dbReference type="Proteomes" id="UP001630127"/>
    </source>
</evidence>
<evidence type="ECO:0000256" key="1">
    <source>
        <dbReference type="ARBA" id="ARBA00004123"/>
    </source>
</evidence>
<reference evidence="9 10" key="1">
    <citation type="submission" date="2024-11" db="EMBL/GenBank/DDBJ databases">
        <title>A near-complete genome assembly of Cinchona calisaya.</title>
        <authorList>
            <person name="Lian D.C."/>
            <person name="Zhao X.W."/>
            <person name="Wei L."/>
        </authorList>
    </citation>
    <scope>NUCLEOTIDE SEQUENCE [LARGE SCALE GENOMIC DNA]</scope>
    <source>
        <tissue evidence="9">Nenye</tissue>
    </source>
</reference>
<dbReference type="Pfam" id="PF00170">
    <property type="entry name" value="bZIP_1"/>
    <property type="match status" value="1"/>
</dbReference>
<keyword evidence="5" id="KW-0804">Transcription</keyword>
<feature type="compositionally biased region" description="Low complexity" evidence="7">
    <location>
        <begin position="64"/>
        <end position="88"/>
    </location>
</feature>
<comment type="caution">
    <text evidence="9">The sequence shown here is derived from an EMBL/GenBank/DDBJ whole genome shotgun (WGS) entry which is preliminary data.</text>
</comment>
<feature type="compositionally biased region" description="Low complexity" evidence="7">
    <location>
        <begin position="32"/>
        <end position="50"/>
    </location>
</feature>
<dbReference type="InterPro" id="IPR004827">
    <property type="entry name" value="bZIP"/>
</dbReference>
<dbReference type="Proteomes" id="UP001630127">
    <property type="component" value="Unassembled WGS sequence"/>
</dbReference>
<gene>
    <name evidence="9" type="ORF">ACH5RR_001185</name>
</gene>
<evidence type="ECO:0000256" key="2">
    <source>
        <dbReference type="ARBA" id="ARBA00007163"/>
    </source>
</evidence>
<feature type="region of interest" description="Disordered" evidence="7">
    <location>
        <begin position="157"/>
        <end position="180"/>
    </location>
</feature>
<comment type="similarity">
    <text evidence="2">Belongs to the bZIP family.</text>
</comment>
<evidence type="ECO:0000256" key="6">
    <source>
        <dbReference type="ARBA" id="ARBA00023242"/>
    </source>
</evidence>
<evidence type="ECO:0000259" key="8">
    <source>
        <dbReference type="PROSITE" id="PS50217"/>
    </source>
</evidence>
<dbReference type="CDD" id="cd14702">
    <property type="entry name" value="bZIP_plant_GBF1"/>
    <property type="match status" value="1"/>
</dbReference>
<keyword evidence="10" id="KW-1185">Reference proteome</keyword>
<dbReference type="PROSITE" id="PS00036">
    <property type="entry name" value="BZIP_BASIC"/>
    <property type="match status" value="1"/>
</dbReference>
<keyword evidence="6" id="KW-0539">Nucleus</keyword>
<feature type="region of interest" description="Disordered" evidence="7">
    <location>
        <begin position="263"/>
        <end position="282"/>
    </location>
</feature>
<feature type="compositionally biased region" description="Polar residues" evidence="7">
    <location>
        <begin position="98"/>
        <end position="109"/>
    </location>
</feature>
<organism evidence="9 10">
    <name type="scientific">Cinchona calisaya</name>
    <dbReference type="NCBI Taxonomy" id="153742"/>
    <lineage>
        <taxon>Eukaryota</taxon>
        <taxon>Viridiplantae</taxon>
        <taxon>Streptophyta</taxon>
        <taxon>Embryophyta</taxon>
        <taxon>Tracheophyta</taxon>
        <taxon>Spermatophyta</taxon>
        <taxon>Magnoliopsida</taxon>
        <taxon>eudicotyledons</taxon>
        <taxon>Gunneridae</taxon>
        <taxon>Pentapetalae</taxon>
        <taxon>asterids</taxon>
        <taxon>lamiids</taxon>
        <taxon>Gentianales</taxon>
        <taxon>Rubiaceae</taxon>
        <taxon>Cinchonoideae</taxon>
        <taxon>Cinchoneae</taxon>
        <taxon>Cinchona</taxon>
    </lineage>
</organism>
<dbReference type="GO" id="GO:0005634">
    <property type="term" value="C:nucleus"/>
    <property type="evidence" value="ECO:0007669"/>
    <property type="project" value="UniProtKB-SubCell"/>
</dbReference>
<dbReference type="PANTHER" id="PTHR46408">
    <property type="entry name" value="BASIC LEUCINE ZIPPER 63"/>
    <property type="match status" value="1"/>
</dbReference>
<dbReference type="GO" id="GO:0003677">
    <property type="term" value="F:DNA binding"/>
    <property type="evidence" value="ECO:0007669"/>
    <property type="project" value="UniProtKB-KW"/>
</dbReference>
<feature type="domain" description="BZIP" evidence="8">
    <location>
        <begin position="255"/>
        <end position="310"/>
    </location>
</feature>
<dbReference type="PANTHER" id="PTHR46408:SF10">
    <property type="entry name" value="BASIC LEUCINE ZIPPER 63"/>
    <property type="match status" value="1"/>
</dbReference>
<dbReference type="SUPFAM" id="SSF57959">
    <property type="entry name" value="Leucine zipper domain"/>
    <property type="match status" value="1"/>
</dbReference>